<name>A0A438H7D2_VITVI</name>
<gene>
    <name evidence="3" type="primary">PCMP-H74_3</name>
    <name evidence="4" type="synonym">PCMP-H74_2</name>
    <name evidence="4" type="ORF">CK203_032257</name>
    <name evidence="3" type="ORF">CK203_042323</name>
</gene>
<dbReference type="Gene3D" id="1.25.40.10">
    <property type="entry name" value="Tetratricopeptide repeat domain"/>
    <property type="match status" value="1"/>
</dbReference>
<dbReference type="GO" id="GO:0003723">
    <property type="term" value="F:RNA binding"/>
    <property type="evidence" value="ECO:0007669"/>
    <property type="project" value="InterPro"/>
</dbReference>
<dbReference type="AlphaFoldDB" id="A0A438H7D2"/>
<dbReference type="Proteomes" id="UP000288805">
    <property type="component" value="Unassembled WGS sequence"/>
</dbReference>
<reference evidence="3 5" key="1">
    <citation type="journal article" date="2018" name="PLoS Genet.">
        <title>Population sequencing reveals clonal diversity and ancestral inbreeding in the grapevine cultivar Chardonnay.</title>
        <authorList>
            <person name="Roach M.J."/>
            <person name="Johnson D.L."/>
            <person name="Bohlmann J."/>
            <person name="van Vuuren H.J."/>
            <person name="Jones S.J."/>
            <person name="Pretorius I.S."/>
            <person name="Schmidt S.A."/>
            <person name="Borneman A.R."/>
        </authorList>
    </citation>
    <scope>NUCLEOTIDE SEQUENCE [LARGE SCALE GENOMIC DNA]</scope>
    <source>
        <strain evidence="5">cv. Chardonnay</strain>
        <strain evidence="3">I10V1</strain>
        <tissue evidence="3">Leaf</tissue>
    </source>
</reference>
<comment type="caution">
    <text evidence="3">The sequence shown here is derived from an EMBL/GenBank/DDBJ whole genome shotgun (WGS) entry which is preliminary data.</text>
</comment>
<accession>A0A438H7D2</accession>
<dbReference type="InterPro" id="IPR011990">
    <property type="entry name" value="TPR-like_helical_dom_sf"/>
</dbReference>
<dbReference type="OrthoDB" id="768257at2759"/>
<dbReference type="InterPro" id="IPR002885">
    <property type="entry name" value="PPR_rpt"/>
</dbReference>
<evidence type="ECO:0000313" key="4">
    <source>
        <dbReference type="EMBL" id="RVW96907.1"/>
    </source>
</evidence>
<sequence length="113" mass="12182">MISGLAQNGFGEEGLKLFNRIKSEGFEPCDYALARAIIDCAWFATLMHGRQLPAQFVRLGFDSSLSAGNALMTMYAKCGVVEAAHCVLITMPCLDSVSWNAMIAALSQHGHDA</sequence>
<evidence type="ECO:0000313" key="5">
    <source>
        <dbReference type="Proteomes" id="UP000288805"/>
    </source>
</evidence>
<dbReference type="Pfam" id="PF01535">
    <property type="entry name" value="PPR"/>
    <property type="match status" value="2"/>
</dbReference>
<dbReference type="GO" id="GO:0009451">
    <property type="term" value="P:RNA modification"/>
    <property type="evidence" value="ECO:0007669"/>
    <property type="project" value="InterPro"/>
</dbReference>
<dbReference type="PANTHER" id="PTHR47926">
    <property type="entry name" value="PENTATRICOPEPTIDE REPEAT-CONTAINING PROTEIN"/>
    <property type="match status" value="1"/>
</dbReference>
<proteinExistence type="predicted"/>
<dbReference type="EMBL" id="QGNW01000104">
    <property type="protein sequence ID" value="RVW96907.1"/>
    <property type="molecule type" value="Genomic_DNA"/>
</dbReference>
<evidence type="ECO:0000313" key="3">
    <source>
        <dbReference type="EMBL" id="RVW80372.1"/>
    </source>
</evidence>
<dbReference type="PROSITE" id="PS51375">
    <property type="entry name" value="PPR"/>
    <property type="match status" value="1"/>
</dbReference>
<feature type="repeat" description="PPR" evidence="2">
    <location>
        <begin position="1"/>
        <end position="28"/>
    </location>
</feature>
<keyword evidence="1" id="KW-0677">Repeat</keyword>
<dbReference type="EMBL" id="QGNW01000266">
    <property type="protein sequence ID" value="RVW80372.1"/>
    <property type="molecule type" value="Genomic_DNA"/>
</dbReference>
<dbReference type="NCBIfam" id="TIGR00756">
    <property type="entry name" value="PPR"/>
    <property type="match status" value="1"/>
</dbReference>
<organism evidence="3 5">
    <name type="scientific">Vitis vinifera</name>
    <name type="common">Grape</name>
    <dbReference type="NCBI Taxonomy" id="29760"/>
    <lineage>
        <taxon>Eukaryota</taxon>
        <taxon>Viridiplantae</taxon>
        <taxon>Streptophyta</taxon>
        <taxon>Embryophyta</taxon>
        <taxon>Tracheophyta</taxon>
        <taxon>Spermatophyta</taxon>
        <taxon>Magnoliopsida</taxon>
        <taxon>eudicotyledons</taxon>
        <taxon>Gunneridae</taxon>
        <taxon>Pentapetalae</taxon>
        <taxon>rosids</taxon>
        <taxon>Vitales</taxon>
        <taxon>Vitaceae</taxon>
        <taxon>Viteae</taxon>
        <taxon>Vitis</taxon>
    </lineage>
</organism>
<dbReference type="InterPro" id="IPR046960">
    <property type="entry name" value="PPR_At4g14850-like_plant"/>
</dbReference>
<protein>
    <submittedName>
        <fullName evidence="3">Pentatricopeptide repeat-containing protein</fullName>
    </submittedName>
</protein>
<dbReference type="PANTHER" id="PTHR47926:SF541">
    <property type="entry name" value="DYW DOMAIN-CONTAINING PROTEIN"/>
    <property type="match status" value="1"/>
</dbReference>
<dbReference type="Gramene" id="Vitis13g01527.t01">
    <property type="protein sequence ID" value="Vitis13g01527.t01.CDS"/>
    <property type="gene ID" value="Vitis13g01527"/>
</dbReference>
<evidence type="ECO:0000256" key="2">
    <source>
        <dbReference type="PROSITE-ProRule" id="PRU00708"/>
    </source>
</evidence>
<evidence type="ECO:0000256" key="1">
    <source>
        <dbReference type="ARBA" id="ARBA00022737"/>
    </source>
</evidence>